<feature type="region of interest" description="Disordered" evidence="1">
    <location>
        <begin position="265"/>
        <end position="327"/>
    </location>
</feature>
<feature type="compositionally biased region" description="Basic residues" evidence="1">
    <location>
        <begin position="288"/>
        <end position="300"/>
    </location>
</feature>
<feature type="region of interest" description="Disordered" evidence="1">
    <location>
        <begin position="1"/>
        <end position="42"/>
    </location>
</feature>
<dbReference type="AlphaFoldDB" id="A0AAD9HYK4"/>
<proteinExistence type="predicted"/>
<evidence type="ECO:0000313" key="3">
    <source>
        <dbReference type="Proteomes" id="UP001217918"/>
    </source>
</evidence>
<dbReference type="SUPFAM" id="SSF55200">
    <property type="entry name" value="Translation initiation factor IF3, C-terminal domain"/>
    <property type="match status" value="1"/>
</dbReference>
<dbReference type="Gene3D" id="3.30.110.10">
    <property type="entry name" value="Translation initiation factor 3 (IF-3), C-terminal domain"/>
    <property type="match status" value="1"/>
</dbReference>
<dbReference type="Proteomes" id="UP001217918">
    <property type="component" value="Unassembled WGS sequence"/>
</dbReference>
<dbReference type="InterPro" id="IPR036788">
    <property type="entry name" value="T_IF-3_C_sf"/>
</dbReference>
<keyword evidence="3" id="KW-1185">Reference proteome</keyword>
<dbReference type="GO" id="GO:0006413">
    <property type="term" value="P:translational initiation"/>
    <property type="evidence" value="ECO:0007669"/>
    <property type="project" value="InterPro"/>
</dbReference>
<protein>
    <recommendedName>
        <fullName evidence="4">Translation initiation factor IF-3</fullName>
    </recommendedName>
</protein>
<reference evidence="2" key="1">
    <citation type="journal article" date="2023" name="Mol. Plant Microbe Interact.">
        <title>Elucidating the Obligate Nature and Biological Capacity of an Invasive Fungal Corn Pathogen.</title>
        <authorList>
            <person name="MacCready J.S."/>
            <person name="Roggenkamp E.M."/>
            <person name="Gdanetz K."/>
            <person name="Chilvers M.I."/>
        </authorList>
    </citation>
    <scope>NUCLEOTIDE SEQUENCE</scope>
    <source>
        <strain evidence="2">PM02</strain>
    </source>
</reference>
<organism evidence="2 3">
    <name type="scientific">Phyllachora maydis</name>
    <dbReference type="NCBI Taxonomy" id="1825666"/>
    <lineage>
        <taxon>Eukaryota</taxon>
        <taxon>Fungi</taxon>
        <taxon>Dikarya</taxon>
        <taxon>Ascomycota</taxon>
        <taxon>Pezizomycotina</taxon>
        <taxon>Sordariomycetes</taxon>
        <taxon>Sordariomycetidae</taxon>
        <taxon>Phyllachorales</taxon>
        <taxon>Phyllachoraceae</taxon>
        <taxon>Phyllachora</taxon>
    </lineage>
</organism>
<name>A0AAD9HYK4_9PEZI</name>
<sequence>MRPCHHGAAQVRSYAENSGPRGTVWSSRGRTYGPKPPNYETPQLQKKLKGKLRDYAIPYEWVYVARGLPGLPVPERTENVLANLNLELYTVAVVRTPAGWTNEGGADGQQAGDGEDVDVDIDDEHWDSDSLHGLEQADGGGKKLPNLPVVRIFDKKAEYEAERQRAAEVQRLARNKKEIEINWAIADNDLQRALARLQEFLRRGRRVELVLVHKAKKVRHKVKQASRADCERVLRLVEEAVAEVPGAQEIKAREGDVTKAQMSLTFEGPVQLKKGKPEEVQAGEDGKKRKKGKKGGKKGKKDGEEEDEDQESEDGDDDEDDDEGQSR</sequence>
<evidence type="ECO:0000313" key="2">
    <source>
        <dbReference type="EMBL" id="KAK2067969.1"/>
    </source>
</evidence>
<accession>A0AAD9HYK4</accession>
<feature type="compositionally biased region" description="Basic and acidic residues" evidence="1">
    <location>
        <begin position="275"/>
        <end position="287"/>
    </location>
</feature>
<feature type="compositionally biased region" description="Acidic residues" evidence="1">
    <location>
        <begin position="304"/>
        <end position="327"/>
    </location>
</feature>
<evidence type="ECO:0000256" key="1">
    <source>
        <dbReference type="SAM" id="MobiDB-lite"/>
    </source>
</evidence>
<dbReference type="EMBL" id="JAQQPM010000001">
    <property type="protein sequence ID" value="KAK2067969.1"/>
    <property type="molecule type" value="Genomic_DNA"/>
</dbReference>
<gene>
    <name evidence="2" type="ORF">P8C59_001668</name>
</gene>
<comment type="caution">
    <text evidence="2">The sequence shown here is derived from an EMBL/GenBank/DDBJ whole genome shotgun (WGS) entry which is preliminary data.</text>
</comment>
<evidence type="ECO:0008006" key="4">
    <source>
        <dbReference type="Google" id="ProtNLM"/>
    </source>
</evidence>